<dbReference type="EMBL" id="JBHUIK010000007">
    <property type="protein sequence ID" value="MFD2216558.1"/>
    <property type="molecule type" value="Genomic_DNA"/>
</dbReference>
<dbReference type="Proteomes" id="UP001597318">
    <property type="component" value="Unassembled WGS sequence"/>
</dbReference>
<evidence type="ECO:0000313" key="1">
    <source>
        <dbReference type="EMBL" id="MFD2216558.1"/>
    </source>
</evidence>
<name>A0ABW5C2P1_9BACI</name>
<evidence type="ECO:0000313" key="2">
    <source>
        <dbReference type="Proteomes" id="UP001597318"/>
    </source>
</evidence>
<reference evidence="2" key="1">
    <citation type="journal article" date="2019" name="Int. J. Syst. Evol. Microbiol.">
        <title>The Global Catalogue of Microorganisms (GCM) 10K type strain sequencing project: providing services to taxonomists for standard genome sequencing and annotation.</title>
        <authorList>
            <consortium name="The Broad Institute Genomics Platform"/>
            <consortium name="The Broad Institute Genome Sequencing Center for Infectious Disease"/>
            <person name="Wu L."/>
            <person name="Ma J."/>
        </authorList>
    </citation>
    <scope>NUCLEOTIDE SEQUENCE [LARGE SCALE GENOMIC DNA]</scope>
    <source>
        <strain evidence="2">CGMCC 1.15474</strain>
    </source>
</reference>
<comment type="caution">
    <text evidence="1">The sequence shown here is derived from an EMBL/GenBank/DDBJ whole genome shotgun (WGS) entry which is preliminary data.</text>
</comment>
<accession>A0ABW5C2P1</accession>
<protein>
    <submittedName>
        <fullName evidence="1">Uncharacterized protein</fullName>
    </submittedName>
</protein>
<organism evidence="1 2">
    <name type="scientific">Metabacillus endolithicus</name>
    <dbReference type="NCBI Taxonomy" id="1535204"/>
    <lineage>
        <taxon>Bacteria</taxon>
        <taxon>Bacillati</taxon>
        <taxon>Bacillota</taxon>
        <taxon>Bacilli</taxon>
        <taxon>Bacillales</taxon>
        <taxon>Bacillaceae</taxon>
        <taxon>Metabacillus</taxon>
    </lineage>
</organism>
<keyword evidence="2" id="KW-1185">Reference proteome</keyword>
<proteinExistence type="predicted"/>
<gene>
    <name evidence="1" type="ORF">ACFSKK_23050</name>
</gene>
<dbReference type="RefSeq" id="WP_247347453.1">
    <property type="nucleotide sequence ID" value="NZ_CP095551.1"/>
</dbReference>
<sequence>MSKLLVTFMIFSSVITLWVYDVESLLQDRANREMHYALENAVHDASLQVNEIEMVEDIKVQFDQVAGHDVFIDTLTKNIPFDKNLQPTNKTLFKSPLEIKAAVYLDDMTLDPITNATLEFPYIYNFVDSTKGIDYEQVIFGPSVVYVIETQIVGQDEPTQFIKVQEYKR</sequence>